<feature type="compositionally biased region" description="Pro residues" evidence="2">
    <location>
        <begin position="206"/>
        <end position="215"/>
    </location>
</feature>
<dbReference type="Gene3D" id="2.130.10.130">
    <property type="entry name" value="Integrin alpha, N-terminal"/>
    <property type="match status" value="1"/>
</dbReference>
<feature type="compositionally biased region" description="Basic and acidic residues" evidence="2">
    <location>
        <begin position="177"/>
        <end position="192"/>
    </location>
</feature>
<gene>
    <name evidence="3" type="ORF">M2A_1876</name>
</gene>
<reference evidence="3 4" key="1">
    <citation type="submission" date="2014-07" db="EMBL/GenBank/DDBJ databases">
        <title>Tepidicaulis marinum gen. nov., sp. nov., a novel marine bacterium denitrifying nitrate to nitrous oxide strictly under microaerobic conditions.</title>
        <authorList>
            <person name="Takeuchi M."/>
            <person name="Yamagishi T."/>
            <person name="Kamagata Y."/>
            <person name="Oshima K."/>
            <person name="Hattori M."/>
            <person name="Katayama T."/>
            <person name="Hanada S."/>
            <person name="Tamaki H."/>
            <person name="Marumo K."/>
            <person name="Maeda H."/>
            <person name="Nedachi M."/>
            <person name="Iwasaki W."/>
            <person name="Suwa Y."/>
            <person name="Sakata S."/>
        </authorList>
    </citation>
    <scope>NUCLEOTIDE SEQUENCE [LARGE SCALE GENOMIC DNA]</scope>
    <source>
        <strain evidence="3 4">MA2</strain>
    </source>
</reference>
<comment type="caution">
    <text evidence="3">The sequence shown here is derived from an EMBL/GenBank/DDBJ whole genome shotgun (WGS) entry which is preliminary data.</text>
</comment>
<evidence type="ECO:0000313" key="4">
    <source>
        <dbReference type="Proteomes" id="UP000028702"/>
    </source>
</evidence>
<evidence type="ECO:0000256" key="1">
    <source>
        <dbReference type="ARBA" id="ARBA00022729"/>
    </source>
</evidence>
<dbReference type="Proteomes" id="UP000028702">
    <property type="component" value="Unassembled WGS sequence"/>
</dbReference>
<dbReference type="AlphaFoldDB" id="A0A081BBF9"/>
<keyword evidence="1" id="KW-0732">Signal</keyword>
<protein>
    <submittedName>
        <fullName evidence="3">Dynein heavy chain</fullName>
    </submittedName>
</protein>
<evidence type="ECO:0000313" key="3">
    <source>
        <dbReference type="EMBL" id="GAK45377.1"/>
    </source>
</evidence>
<feature type="compositionally biased region" description="Low complexity" evidence="2">
    <location>
        <begin position="266"/>
        <end position="292"/>
    </location>
</feature>
<dbReference type="STRING" id="1333998.M2A_1876"/>
<proteinExistence type="predicted"/>
<dbReference type="InterPro" id="IPR028994">
    <property type="entry name" value="Integrin_alpha_N"/>
</dbReference>
<evidence type="ECO:0000256" key="2">
    <source>
        <dbReference type="SAM" id="MobiDB-lite"/>
    </source>
</evidence>
<organism evidence="3 4">
    <name type="scientific">Tepidicaulis marinus</name>
    <dbReference type="NCBI Taxonomy" id="1333998"/>
    <lineage>
        <taxon>Bacteria</taxon>
        <taxon>Pseudomonadati</taxon>
        <taxon>Pseudomonadota</taxon>
        <taxon>Alphaproteobacteria</taxon>
        <taxon>Hyphomicrobiales</taxon>
        <taxon>Parvibaculaceae</taxon>
        <taxon>Tepidicaulis</taxon>
    </lineage>
</organism>
<sequence length="734" mass="76637">MRAPSGYVAAAPAAPVVAATLPAAEPENSGRQDTAEAAEAIANESAEEKRARVSVKPRIGLAEDEPRETSDALARVFSSAFAARTSSDTKEAAADSKTAAVPAIAPKAETVADAQEADRWAVSPPQPVLAGKTLSLMDELALQASAPRQASGGLDEVRLPEAWRRAPVPQPAPQIARTEEAPLKKAEVKEATADAAEIQETAEAHPPAPLDPVPALPVKTAEIAPAHAPAEETVSKAKEPVADDTAVQAPARVTEAAAEPVKTSEEAGAAPALQAEAEEAAPMQEPVPAQAETPAGIAVANAEIEKREPEIRPAPKAEKAAPGWNPEDALAIAGFLKKPEEKAEPDAAEPAAPVLAQAETPAPAETPVKAESAAEESIAVETAAKDDMRAPPAVQTAEAEVATEQEPQAVAEAETDTAPVKAAAIEGAPTRLLDAAPQPKPQTPRPPALLAALSAPETATRLLNDLPPAPHSALAPAAAYEGDFTGDGNKDRLVFWRDNNSKSPYADRLPTIYAGDGHGSLQPRALIAAGQMLKVPAFVRIADFNKDGRDDILMGSGAAEGEALMLWLSGKDGRFHEATEEAVPDHAAWQDPRWQVWGMTTGDIDADGDMDVLVGTQAQMVDYLEEESIVRLFVNDGSGVFYDATDALPAQLRDPALLETGAKQLAHVSLTDMDGDEADDLRAYLPASGEHVVYLNAGFGDFTKSDPIPAHYFAKRDVAGHTGSIAALPFQTLP</sequence>
<dbReference type="PANTHER" id="PTHR45460:SF2">
    <property type="entry name" value="ALPHA 1,3 GLUCANASE, GH71 FAMILY (EUROFUNG)"/>
    <property type="match status" value="1"/>
</dbReference>
<feature type="region of interest" description="Disordered" evidence="2">
    <location>
        <begin position="254"/>
        <end position="418"/>
    </location>
</feature>
<name>A0A081BBF9_9HYPH</name>
<dbReference type="Pfam" id="PF13517">
    <property type="entry name" value="FG-GAP_3"/>
    <property type="match status" value="1"/>
</dbReference>
<feature type="compositionally biased region" description="Low complexity" evidence="2">
    <location>
        <begin position="35"/>
        <end position="44"/>
    </location>
</feature>
<accession>A0A081BBF9</accession>
<feature type="compositionally biased region" description="Low complexity" evidence="2">
    <location>
        <begin position="348"/>
        <end position="382"/>
    </location>
</feature>
<feature type="compositionally biased region" description="Basic and acidic residues" evidence="2">
    <location>
        <begin position="303"/>
        <end position="319"/>
    </location>
</feature>
<dbReference type="EMBL" id="BBIO01000008">
    <property type="protein sequence ID" value="GAK45377.1"/>
    <property type="molecule type" value="Genomic_DNA"/>
</dbReference>
<dbReference type="SUPFAM" id="SSF69318">
    <property type="entry name" value="Integrin alpha N-terminal domain"/>
    <property type="match status" value="1"/>
</dbReference>
<dbReference type="PANTHER" id="PTHR45460">
    <property type="entry name" value="SIMILAR TO CYSTEINE PROTEINASE"/>
    <property type="match status" value="1"/>
</dbReference>
<dbReference type="InterPro" id="IPR013517">
    <property type="entry name" value="FG-GAP"/>
</dbReference>
<feature type="compositionally biased region" description="Low complexity" evidence="2">
    <location>
        <begin position="390"/>
        <end position="412"/>
    </location>
</feature>
<feature type="region of interest" description="Disordered" evidence="2">
    <location>
        <begin position="23"/>
        <end position="55"/>
    </location>
</feature>
<keyword evidence="4" id="KW-1185">Reference proteome</keyword>
<feature type="region of interest" description="Disordered" evidence="2">
    <location>
        <begin position="164"/>
        <end position="215"/>
    </location>
</feature>